<evidence type="ECO:0000313" key="1">
    <source>
        <dbReference type="EMBL" id="CAD85251.1"/>
    </source>
</evidence>
<keyword evidence="2" id="KW-1185">Reference proteome</keyword>
<organism evidence="1 2">
    <name type="scientific">Nitrosomonas europaea (strain ATCC 19718 / CIP 103999 / KCTC 2705 / NBRC 14298)</name>
    <dbReference type="NCBI Taxonomy" id="228410"/>
    <lineage>
        <taxon>Bacteria</taxon>
        <taxon>Pseudomonadati</taxon>
        <taxon>Pseudomonadota</taxon>
        <taxon>Betaproteobacteria</taxon>
        <taxon>Nitrosomonadales</taxon>
        <taxon>Nitrosomonadaceae</taxon>
        <taxon>Nitrosomonas</taxon>
    </lineage>
</organism>
<dbReference type="Proteomes" id="UP000001416">
    <property type="component" value="Chromosome"/>
</dbReference>
<evidence type="ECO:0000313" key="2">
    <source>
        <dbReference type="Proteomes" id="UP000001416"/>
    </source>
</evidence>
<accession>Q82UX7</accession>
<name>Q82UX7_NITEU</name>
<gene>
    <name evidence="1" type="ordered locus">NE1340</name>
</gene>
<protein>
    <submittedName>
        <fullName evidence="1">Uncharacterized protein</fullName>
    </submittedName>
</protein>
<dbReference type="EMBL" id="AL954747">
    <property type="protein sequence ID" value="CAD85251.1"/>
    <property type="molecule type" value="Genomic_DNA"/>
</dbReference>
<dbReference type="RefSeq" id="WP_011111918.1">
    <property type="nucleotide sequence ID" value="NC_004757.1"/>
</dbReference>
<dbReference type="AlphaFoldDB" id="Q82UX7"/>
<dbReference type="HOGENOM" id="CLU_2586114_0_0_4"/>
<dbReference type="STRING" id="228410.NE1340"/>
<reference evidence="1 2" key="1">
    <citation type="journal article" date="2003" name="J. Bacteriol.">
        <title>Complete genome sequence of the ammonia-oxidizing bacterium and obligate chemolithoautotroph Nitrosomonas europaea.</title>
        <authorList>
            <person name="Chain P."/>
            <person name="Lamerdin J."/>
            <person name="Larimer F."/>
            <person name="Regala W."/>
            <person name="Land M."/>
            <person name="Hauser L."/>
            <person name="Hooper A."/>
            <person name="Klotz M."/>
            <person name="Norton J."/>
            <person name="Sayavedra-Soto L."/>
            <person name="Arciero D."/>
            <person name="Hommes N."/>
            <person name="Whittaker M."/>
            <person name="Arp D."/>
        </authorList>
    </citation>
    <scope>NUCLEOTIDE SEQUENCE [LARGE SCALE GENOMIC DNA]</scope>
    <source>
        <strain evidence="2">ATCC 19718 / CIP 103999 / KCTC 2705 / NBRC 14298</strain>
    </source>
</reference>
<sequence>MVREEELSVIISDIKAKIEWYDITFAEDLYRVADRNAPKLKKLPVQVKHIELQAIANRVFCGRMLFHYSSLRHRILQGKN</sequence>
<dbReference type="KEGG" id="neu:NE1340"/>
<dbReference type="GeneID" id="87104518"/>
<proteinExistence type="predicted"/>